<dbReference type="GO" id="GO:0046513">
    <property type="term" value="P:ceramide biosynthetic process"/>
    <property type="evidence" value="ECO:0007669"/>
    <property type="project" value="InterPro"/>
</dbReference>
<evidence type="ECO:0000313" key="10">
    <source>
        <dbReference type="Proteomes" id="UP000037035"/>
    </source>
</evidence>
<proteinExistence type="inferred from homology"/>
<dbReference type="VEuPathDB" id="FungiDB:VP01_1833g5"/>
<evidence type="ECO:0000256" key="2">
    <source>
        <dbReference type="ARBA" id="ARBA00009808"/>
    </source>
</evidence>
<dbReference type="GO" id="GO:0016020">
    <property type="term" value="C:membrane"/>
    <property type="evidence" value="ECO:0007669"/>
    <property type="project" value="UniProtKB-SubCell"/>
</dbReference>
<feature type="transmembrane region" description="Helical" evidence="7">
    <location>
        <begin position="78"/>
        <end position="100"/>
    </location>
</feature>
<comment type="caution">
    <text evidence="9">The sequence shown here is derived from an EMBL/GenBank/DDBJ whole genome shotgun (WGS) entry which is preliminary data.</text>
</comment>
<feature type="transmembrane region" description="Helical" evidence="7">
    <location>
        <begin position="329"/>
        <end position="352"/>
    </location>
</feature>
<feature type="region of interest" description="Disordered" evidence="6">
    <location>
        <begin position="388"/>
        <end position="425"/>
    </location>
</feature>
<organism evidence="9 10">
    <name type="scientific">Puccinia sorghi</name>
    <dbReference type="NCBI Taxonomy" id="27349"/>
    <lineage>
        <taxon>Eukaryota</taxon>
        <taxon>Fungi</taxon>
        <taxon>Dikarya</taxon>
        <taxon>Basidiomycota</taxon>
        <taxon>Pucciniomycotina</taxon>
        <taxon>Pucciniomycetes</taxon>
        <taxon>Pucciniales</taxon>
        <taxon>Pucciniaceae</taxon>
        <taxon>Puccinia</taxon>
    </lineage>
</organism>
<keyword evidence="5 7" id="KW-0472">Membrane</keyword>
<accession>A0A0L6VDS3</accession>
<feature type="domain" description="TLC" evidence="8">
    <location>
        <begin position="115"/>
        <end position="360"/>
    </location>
</feature>
<dbReference type="InterPro" id="IPR016439">
    <property type="entry name" value="Lag1/Lac1-like"/>
</dbReference>
<dbReference type="InterPro" id="IPR006634">
    <property type="entry name" value="TLC-dom"/>
</dbReference>
<dbReference type="STRING" id="27349.A0A0L6VDS3"/>
<dbReference type="Pfam" id="PF03798">
    <property type="entry name" value="TRAM_LAG1_CLN8"/>
    <property type="match status" value="1"/>
</dbReference>
<evidence type="ECO:0000256" key="4">
    <source>
        <dbReference type="ARBA" id="ARBA00022989"/>
    </source>
</evidence>
<dbReference type="GO" id="GO:0050291">
    <property type="term" value="F:sphingosine N-acyltransferase activity"/>
    <property type="evidence" value="ECO:0007669"/>
    <property type="project" value="InterPro"/>
</dbReference>
<evidence type="ECO:0000259" key="8">
    <source>
        <dbReference type="SMART" id="SM00724"/>
    </source>
</evidence>
<feature type="transmembrane region" description="Helical" evidence="7">
    <location>
        <begin position="12"/>
        <end position="31"/>
    </location>
</feature>
<dbReference type="Proteomes" id="UP000037035">
    <property type="component" value="Unassembled WGS sequence"/>
</dbReference>
<sequence>MAPKTIADTHLTASFIIIASAAILHLAYPHLSLEPQLSSSTDQLLFPFIQMNKVLPKLIHLSYLDPLTAKYYKGLDDLYFIGFWVVIWLSLREILMKLFFYPLGFSMGLGKNKLQRFSEQGWTLVYCSIFWCMGIVSWCLTIPISVASSLIDLADGFHLPGNTQRVPRPDSLLEHTTILARLSSNLFEWPEQILLSLSDRILVPTNFCHSSREAPQRLPPNVYTSVAYTDHIVTVILVGGSYATNFTGIGTAVHTTMDLSDIILAFAKMLNYMQVGLIGDVTFLVFVVSWIYTRHYILIRIVFSIYKYIPQDIQFIWDPSRGHIASRSLFYSFLGLLTALEIILIIWLYMIIKVLWKVVRGQPPEDTRISILIYHLILNRDTDEDVKERRGKYSKRRPSEKQPLLKTVKLPERSHRTSTRTQRRN</sequence>
<evidence type="ECO:0000313" key="9">
    <source>
        <dbReference type="EMBL" id="KNZ58921.1"/>
    </source>
</evidence>
<comment type="similarity">
    <text evidence="2">Belongs to the sphingosine N-acyltransferase family.</text>
</comment>
<reference evidence="9 10" key="1">
    <citation type="submission" date="2015-08" db="EMBL/GenBank/DDBJ databases">
        <title>Next Generation Sequencing and Analysis of the Genome of Puccinia sorghi L Schw, the Causal Agent of Maize Common Rust.</title>
        <authorList>
            <person name="Rochi L."/>
            <person name="Burguener G."/>
            <person name="Darino M."/>
            <person name="Turjanski A."/>
            <person name="Kreff E."/>
            <person name="Dieguez M.J."/>
            <person name="Sacco F."/>
        </authorList>
    </citation>
    <scope>NUCLEOTIDE SEQUENCE [LARGE SCALE GENOMIC DNA]</scope>
    <source>
        <strain evidence="9 10">RO10H11247</strain>
    </source>
</reference>
<evidence type="ECO:0000256" key="5">
    <source>
        <dbReference type="ARBA" id="ARBA00023136"/>
    </source>
</evidence>
<evidence type="ECO:0000256" key="6">
    <source>
        <dbReference type="SAM" id="MobiDB-lite"/>
    </source>
</evidence>
<feature type="transmembrane region" description="Helical" evidence="7">
    <location>
        <begin position="121"/>
        <end position="144"/>
    </location>
</feature>
<feature type="compositionally biased region" description="Basic residues" evidence="6">
    <location>
        <begin position="389"/>
        <end position="398"/>
    </location>
</feature>
<evidence type="ECO:0000256" key="1">
    <source>
        <dbReference type="ARBA" id="ARBA00004141"/>
    </source>
</evidence>
<keyword evidence="3 7" id="KW-0812">Transmembrane</keyword>
<comment type="subcellular location">
    <subcellularLocation>
        <location evidence="1">Membrane</location>
        <topology evidence="1">Multi-pass membrane protein</topology>
    </subcellularLocation>
</comment>
<gene>
    <name evidence="9" type="ORF">VP01_1833g5</name>
</gene>
<protein>
    <recommendedName>
        <fullName evidence="8">TLC domain-containing protein</fullName>
    </recommendedName>
</protein>
<keyword evidence="10" id="KW-1185">Reference proteome</keyword>
<feature type="transmembrane region" description="Helical" evidence="7">
    <location>
        <begin position="272"/>
        <end position="292"/>
    </location>
</feature>
<dbReference type="PANTHER" id="PTHR12560:SF0">
    <property type="entry name" value="LD18904P"/>
    <property type="match status" value="1"/>
</dbReference>
<dbReference type="SMART" id="SM00724">
    <property type="entry name" value="TLC"/>
    <property type="match status" value="1"/>
</dbReference>
<dbReference type="PANTHER" id="PTHR12560">
    <property type="entry name" value="LONGEVITY ASSURANCE FACTOR 1 LAG1"/>
    <property type="match status" value="1"/>
</dbReference>
<evidence type="ECO:0000256" key="7">
    <source>
        <dbReference type="SAM" id="Phobius"/>
    </source>
</evidence>
<dbReference type="AlphaFoldDB" id="A0A0L6VDS3"/>
<feature type="compositionally biased region" description="Basic residues" evidence="6">
    <location>
        <begin position="416"/>
        <end position="425"/>
    </location>
</feature>
<dbReference type="OrthoDB" id="537032at2759"/>
<name>A0A0L6VDS3_9BASI</name>
<keyword evidence="4 7" id="KW-1133">Transmembrane helix</keyword>
<evidence type="ECO:0000256" key="3">
    <source>
        <dbReference type="ARBA" id="ARBA00022692"/>
    </source>
</evidence>
<dbReference type="EMBL" id="LAVV01006652">
    <property type="protein sequence ID" value="KNZ58921.1"/>
    <property type="molecule type" value="Genomic_DNA"/>
</dbReference>